<proteinExistence type="predicted"/>
<comment type="caution">
    <text evidence="1">The sequence shown here is derived from an EMBL/GenBank/DDBJ whole genome shotgun (WGS) entry which is preliminary data.</text>
</comment>
<dbReference type="AlphaFoldDB" id="A0A366HF44"/>
<name>A0A366HF44_9BACT</name>
<dbReference type="EMBL" id="QNRR01000008">
    <property type="protein sequence ID" value="RBP40529.1"/>
    <property type="molecule type" value="Genomic_DNA"/>
</dbReference>
<sequence>MQITHDMIIGARLVQIHQTYSLKDGLDVREHYFTCDHGFSFCLPLAGHEWLTEDIPSDAELMPHRLTTPSFRVKRGWFGLQWFVRQPDVEDDTVDRLTKPHIAQVLCGPFDEEFGYYESTTILMSDGHRLSCTPVAPHGTGAAGLYYHPPDVRHIERLTDYFTIPIAIRV</sequence>
<reference evidence="1 2" key="1">
    <citation type="submission" date="2018-06" db="EMBL/GenBank/DDBJ databases">
        <title>Genomic Encyclopedia of Type Strains, Phase IV (KMG-IV): sequencing the most valuable type-strain genomes for metagenomic binning, comparative biology and taxonomic classification.</title>
        <authorList>
            <person name="Goeker M."/>
        </authorList>
    </citation>
    <scope>NUCLEOTIDE SEQUENCE [LARGE SCALE GENOMIC DNA]</scope>
    <source>
        <strain evidence="1 2">DSM 25532</strain>
    </source>
</reference>
<evidence type="ECO:0000313" key="1">
    <source>
        <dbReference type="EMBL" id="RBP40529.1"/>
    </source>
</evidence>
<accession>A0A366HF44</accession>
<dbReference type="Proteomes" id="UP000253426">
    <property type="component" value="Unassembled WGS sequence"/>
</dbReference>
<organism evidence="1 2">
    <name type="scientific">Roseimicrobium gellanilyticum</name>
    <dbReference type="NCBI Taxonomy" id="748857"/>
    <lineage>
        <taxon>Bacteria</taxon>
        <taxon>Pseudomonadati</taxon>
        <taxon>Verrucomicrobiota</taxon>
        <taxon>Verrucomicrobiia</taxon>
        <taxon>Verrucomicrobiales</taxon>
        <taxon>Verrucomicrobiaceae</taxon>
        <taxon>Roseimicrobium</taxon>
    </lineage>
</organism>
<protein>
    <submittedName>
        <fullName evidence="1">Uncharacterized protein</fullName>
    </submittedName>
</protein>
<dbReference type="RefSeq" id="WP_113960390.1">
    <property type="nucleotide sequence ID" value="NZ_QNRR01000008.1"/>
</dbReference>
<evidence type="ECO:0000313" key="2">
    <source>
        <dbReference type="Proteomes" id="UP000253426"/>
    </source>
</evidence>
<gene>
    <name evidence="1" type="ORF">DES53_108236</name>
</gene>
<keyword evidence="2" id="KW-1185">Reference proteome</keyword>